<sequence>MRRALVENATGRVINVIEIAAGSGWPIPEGHILRVVGPNDPVAAGDTWDGFKFVPKPVAPPTPQEAAQARYIAAVKANRTRQPFGSVMYDQAVASGEIEG</sequence>
<organism evidence="1">
    <name type="scientific">marine sediment metagenome</name>
    <dbReference type="NCBI Taxonomy" id="412755"/>
    <lineage>
        <taxon>unclassified sequences</taxon>
        <taxon>metagenomes</taxon>
        <taxon>ecological metagenomes</taxon>
    </lineage>
</organism>
<dbReference type="AlphaFoldDB" id="A0A0F9CU38"/>
<proteinExistence type="predicted"/>
<comment type="caution">
    <text evidence="1">The sequence shown here is derived from an EMBL/GenBank/DDBJ whole genome shotgun (WGS) entry which is preliminary data.</text>
</comment>
<reference evidence="1" key="1">
    <citation type="journal article" date="2015" name="Nature">
        <title>Complex archaea that bridge the gap between prokaryotes and eukaryotes.</title>
        <authorList>
            <person name="Spang A."/>
            <person name="Saw J.H."/>
            <person name="Jorgensen S.L."/>
            <person name="Zaremba-Niedzwiedzka K."/>
            <person name="Martijn J."/>
            <person name="Lind A.E."/>
            <person name="van Eijk R."/>
            <person name="Schleper C."/>
            <person name="Guy L."/>
            <person name="Ettema T.J."/>
        </authorList>
    </citation>
    <scope>NUCLEOTIDE SEQUENCE</scope>
</reference>
<dbReference type="EMBL" id="LAZR01034551">
    <property type="protein sequence ID" value="KKL44986.1"/>
    <property type="molecule type" value="Genomic_DNA"/>
</dbReference>
<protein>
    <submittedName>
        <fullName evidence="1">Uncharacterized protein</fullName>
    </submittedName>
</protein>
<evidence type="ECO:0000313" key="1">
    <source>
        <dbReference type="EMBL" id="KKL44986.1"/>
    </source>
</evidence>
<accession>A0A0F9CU38</accession>
<name>A0A0F9CU38_9ZZZZ</name>
<gene>
    <name evidence="1" type="ORF">LCGC14_2360180</name>
</gene>